<dbReference type="RefSeq" id="WP_088921428.1">
    <property type="nucleotide sequence ID" value="NZ_CP018632.1"/>
</dbReference>
<dbReference type="InterPro" id="IPR032710">
    <property type="entry name" value="NTF2-like_dom_sf"/>
</dbReference>
<accession>A0A2Z2NZ06</accession>
<dbReference type="NCBIfam" id="NF002486">
    <property type="entry name" value="PRK01752.1"/>
    <property type="match status" value="1"/>
</dbReference>
<dbReference type="Pfam" id="PF02810">
    <property type="entry name" value="SEC-C"/>
    <property type="match status" value="1"/>
</dbReference>
<keyword evidence="3" id="KW-1185">Reference proteome</keyword>
<feature type="domain" description="YchJ-like middle NTF2-like" evidence="1">
    <location>
        <begin position="29"/>
        <end position="127"/>
    </location>
</feature>
<reference evidence="2 3" key="1">
    <citation type="submission" date="2016-12" db="EMBL/GenBank/DDBJ databases">
        <authorList>
            <person name="Song W.-J."/>
            <person name="Kurnit D.M."/>
        </authorList>
    </citation>
    <scope>NUCLEOTIDE SEQUENCE [LARGE SCALE GENOMIC DNA]</scope>
    <source>
        <strain evidence="2 3">IMCC3135</strain>
    </source>
</reference>
<dbReference type="InterPro" id="IPR048469">
    <property type="entry name" value="YchJ-like_M"/>
</dbReference>
<evidence type="ECO:0000259" key="1">
    <source>
        <dbReference type="Pfam" id="PF17775"/>
    </source>
</evidence>
<dbReference type="SUPFAM" id="SSF54427">
    <property type="entry name" value="NTF2-like"/>
    <property type="match status" value="1"/>
</dbReference>
<name>A0A2Z2NZ06_9GAMM</name>
<dbReference type="OrthoDB" id="21421at2"/>
<dbReference type="PANTHER" id="PTHR33747:SF1">
    <property type="entry name" value="ADENYLATE CYCLASE-ASSOCIATED CAP C-TERMINAL DOMAIN-CONTAINING PROTEIN"/>
    <property type="match status" value="1"/>
</dbReference>
<proteinExistence type="predicted"/>
<dbReference type="SUPFAM" id="SSF103642">
    <property type="entry name" value="Sec-C motif"/>
    <property type="match status" value="1"/>
</dbReference>
<dbReference type="KEGG" id="gai:IMCC3135_33190"/>
<dbReference type="Pfam" id="PF17775">
    <property type="entry name" value="YchJ_M-like"/>
    <property type="match status" value="1"/>
</dbReference>
<dbReference type="Proteomes" id="UP000250079">
    <property type="component" value="Chromosome"/>
</dbReference>
<dbReference type="InterPro" id="IPR004027">
    <property type="entry name" value="SEC_C_motif"/>
</dbReference>
<evidence type="ECO:0000313" key="3">
    <source>
        <dbReference type="Proteomes" id="UP000250079"/>
    </source>
</evidence>
<dbReference type="PANTHER" id="PTHR33747">
    <property type="entry name" value="UPF0225 PROTEIN SCO1677"/>
    <property type="match status" value="1"/>
</dbReference>
<dbReference type="EMBL" id="CP018632">
    <property type="protein sequence ID" value="ASJ76682.1"/>
    <property type="molecule type" value="Genomic_DNA"/>
</dbReference>
<dbReference type="AlphaFoldDB" id="A0A2Z2NZ06"/>
<dbReference type="Gene3D" id="3.10.450.50">
    <property type="match status" value="1"/>
</dbReference>
<protein>
    <recommendedName>
        <fullName evidence="1">YchJ-like middle NTF2-like domain-containing protein</fullName>
    </recommendedName>
</protein>
<sequence length="164" mass="18515">MSDCPCGSTRAFSECCEPIINGDVKADRAEALIRARYTAHTTGAMDFILATHHPSTRSDIDETATARWARESQWLGLEILSVEGGEATDTSARIEFIARYRDAARRRHTHHERGVFEKYHGQWYFRDAEVPDVNQFRRNAPKQGRNEVCACGSGKKYKKCCSTA</sequence>
<organism evidence="2 3">
    <name type="scientific">Granulosicoccus antarcticus IMCC3135</name>
    <dbReference type="NCBI Taxonomy" id="1192854"/>
    <lineage>
        <taxon>Bacteria</taxon>
        <taxon>Pseudomonadati</taxon>
        <taxon>Pseudomonadota</taxon>
        <taxon>Gammaproteobacteria</taxon>
        <taxon>Chromatiales</taxon>
        <taxon>Granulosicoccaceae</taxon>
        <taxon>Granulosicoccus</taxon>
    </lineage>
</organism>
<gene>
    <name evidence="2" type="ORF">IMCC3135_33190</name>
</gene>
<evidence type="ECO:0000313" key="2">
    <source>
        <dbReference type="EMBL" id="ASJ76682.1"/>
    </source>
</evidence>